<feature type="compositionally biased region" description="Low complexity" evidence="1">
    <location>
        <begin position="1240"/>
        <end position="1252"/>
    </location>
</feature>
<feature type="compositionally biased region" description="Polar residues" evidence="1">
    <location>
        <begin position="447"/>
        <end position="484"/>
    </location>
</feature>
<feature type="compositionally biased region" description="Polar residues" evidence="1">
    <location>
        <begin position="807"/>
        <end position="818"/>
    </location>
</feature>
<feature type="compositionally biased region" description="Polar residues" evidence="1">
    <location>
        <begin position="919"/>
        <end position="936"/>
    </location>
</feature>
<feature type="region of interest" description="Disordered" evidence="1">
    <location>
        <begin position="13"/>
        <end position="33"/>
    </location>
</feature>
<feature type="compositionally biased region" description="Basic and acidic residues" evidence="1">
    <location>
        <begin position="820"/>
        <end position="834"/>
    </location>
</feature>
<feature type="region of interest" description="Disordered" evidence="1">
    <location>
        <begin position="377"/>
        <end position="673"/>
    </location>
</feature>
<feature type="compositionally biased region" description="Polar residues" evidence="1">
    <location>
        <begin position="1100"/>
        <end position="1110"/>
    </location>
</feature>
<feature type="compositionally biased region" description="Acidic residues" evidence="1">
    <location>
        <begin position="1187"/>
        <end position="1196"/>
    </location>
</feature>
<dbReference type="OrthoDB" id="5382203at2759"/>
<organism evidence="2 3">
    <name type="scientific">Sclerotinia borealis (strain F-4128)</name>
    <dbReference type="NCBI Taxonomy" id="1432307"/>
    <lineage>
        <taxon>Eukaryota</taxon>
        <taxon>Fungi</taxon>
        <taxon>Dikarya</taxon>
        <taxon>Ascomycota</taxon>
        <taxon>Pezizomycotina</taxon>
        <taxon>Leotiomycetes</taxon>
        <taxon>Helotiales</taxon>
        <taxon>Sclerotiniaceae</taxon>
        <taxon>Sclerotinia</taxon>
    </lineage>
</organism>
<feature type="region of interest" description="Disordered" evidence="1">
    <location>
        <begin position="754"/>
        <end position="875"/>
    </location>
</feature>
<gene>
    <name evidence="2" type="ORF">SBOR_9496</name>
</gene>
<dbReference type="Proteomes" id="UP000019487">
    <property type="component" value="Unassembled WGS sequence"/>
</dbReference>
<evidence type="ECO:0000256" key="1">
    <source>
        <dbReference type="SAM" id="MobiDB-lite"/>
    </source>
</evidence>
<evidence type="ECO:0000313" key="2">
    <source>
        <dbReference type="EMBL" id="ESZ90122.1"/>
    </source>
</evidence>
<dbReference type="HOGENOM" id="CLU_002983_1_0_1"/>
<feature type="compositionally biased region" description="Polar residues" evidence="1">
    <location>
        <begin position="1020"/>
        <end position="1036"/>
    </location>
</feature>
<feature type="compositionally biased region" description="Polar residues" evidence="1">
    <location>
        <begin position="1126"/>
        <end position="1163"/>
    </location>
</feature>
<protein>
    <submittedName>
        <fullName evidence="2">Uncharacterized protein</fullName>
    </submittedName>
</protein>
<comment type="caution">
    <text evidence="2">The sequence shown here is derived from an EMBL/GenBank/DDBJ whole genome shotgun (WGS) entry which is preliminary data.</text>
</comment>
<feature type="compositionally biased region" description="Polar residues" evidence="1">
    <location>
        <begin position="611"/>
        <end position="660"/>
    </location>
</feature>
<feature type="compositionally biased region" description="Acidic residues" evidence="1">
    <location>
        <begin position="661"/>
        <end position="670"/>
    </location>
</feature>
<sequence>MSTSPLAQRYARMDNYSPRVARSTSVSSDRPSTASTYAGLLSPPLSISPEPVFIASSAASQIVTNDHDSREDAWLDQHGIEPSGETALVSPAALKLVNKFLDQLVFNFLSVSKSTSLVSLRPAVTEVLKAKLARDAVSGADDELREYLGGSEDDELLSSEREDQSERGWDLELVWKRTRLRCMVYSSLGDMEEEDEDRYTAQEHLNGFLESGDRENDSGIVSPAVAIFLTSILEFMGEQILNVGGQAAYNRLRLKYEKEGRDGIIRQIDIAERVVVEEADMERVALDRTLGKLWRGWKKRVRSPTNPISVGRSHSREKSDLPAQSILALIQVANISPSDNEQPQKSLLGKLTEHKQAAVIPLPMSVDDIREIEVPGLAPQSDDEDDEAASKTEELPVTRRPKSMVVFTNVSHDLPTPNSSQPPTPIFSASPSKSRKRANSLPPPNPSTITSLFSRGSKEAISSQGGFVSPTQSGVSILNGTMTPAESEKDSGEEIEEASNKARSAVPESKHEPADGPIDLDDTSKDIDSDFEFVEEEPQIMTSSRISFGGRISPDDKDLSSHSSLHSSVRSPSIHSLRLIDVNTAKSPTTRSHQSSFDASDYFAGRGVSKSRPNSIHSPITSELSSRGTSPHIRSSNSSPLARTGSNLSSMPIKTTTDSISEVDEGEVACDESPLTAVPSELAAAMQGVDVDPSPTSQNYPMFKAAAPRSAPFVLAAPPTPQNYRENLKELAKQQANKGQSSGGISISKVRGDEQHVQMTPQAVKSSIEPPPKSAARTIGNPVNEILTMLPILKESGSPEMFKKMPRSSSVRHNSPPRSVTEEASRHAILETKPKAHRPSYTSNSSSSSVPRVKQRRVSAESGVSAMSSVGDTISFEELIRGGETIQYTLTPQNMRAIESPDSPLSSTTIPVPRPATGRTHTSSVSKHTGLHSNPPSDTPKRLASSKGSLRPSTSSSRARSNTPQARDARTDRDSLGDFSDFIRSTGPAILYKKEDIHSRSSSSAASEIPRSLTGGNVHKGTNGTPRNVSSSTSRVGPTAALPTRAASSAGRSGRPNRLQARDATVGKDSITDLIDFVRAGPDEVGGHRIPRTVAPFRSTMDSDQMSSFASGGKAIDASLPDARYSQASTQPSTNHSSVTSQTGLLNSSTRTNKPMPAQSGTNFDDDEDMMPKRKTRRVRDPYAIDFSDEEGDEFELSSRPAPIKEESLADFLRNAPPPPSPKMTSAFAEAPRPPKKKASFSSRFTRSGSTSQVQPPKTSHSTTSRTTLPRHTPLAPINPQFNAPSAVGSSYSQQPEFPRTTSSSTVVRKPYESREPVPVKYKSQTSDLADFLRNSEPPPSIVPKPFVHAKEETSFASRIFGRRKKTTAGF</sequence>
<feature type="compositionally biased region" description="Polar residues" evidence="1">
    <location>
        <begin position="1280"/>
        <end position="1307"/>
    </location>
</feature>
<feature type="compositionally biased region" description="Polar residues" evidence="1">
    <location>
        <begin position="22"/>
        <end position="33"/>
    </location>
</feature>
<proteinExistence type="predicted"/>
<reference evidence="2 3" key="1">
    <citation type="journal article" date="2014" name="Genome Announc.">
        <title>Draft genome sequence of Sclerotinia borealis, a psychrophilic plant pathogenic fungus.</title>
        <authorList>
            <person name="Mardanov A.V."/>
            <person name="Beletsky A.V."/>
            <person name="Kadnikov V.V."/>
            <person name="Ignatov A.N."/>
            <person name="Ravin N.V."/>
        </authorList>
    </citation>
    <scope>NUCLEOTIDE SEQUENCE [LARGE SCALE GENOMIC DNA]</scope>
    <source>
        <strain evidence="3">F-4157</strain>
    </source>
</reference>
<feature type="region of interest" description="Disordered" evidence="1">
    <location>
        <begin position="891"/>
        <end position="1324"/>
    </location>
</feature>
<feature type="compositionally biased region" description="Basic and acidic residues" evidence="1">
    <location>
        <begin position="967"/>
        <end position="976"/>
    </location>
</feature>
<feature type="compositionally biased region" description="Basic and acidic residues" evidence="1">
    <location>
        <begin position="388"/>
        <end position="397"/>
    </location>
</feature>
<feature type="compositionally biased region" description="Acidic residues" evidence="1">
    <location>
        <begin position="529"/>
        <end position="538"/>
    </location>
</feature>
<name>W9BZX1_SCLBF</name>
<feature type="compositionally biased region" description="Low complexity" evidence="1">
    <location>
        <begin position="561"/>
        <end position="577"/>
    </location>
</feature>
<dbReference type="EMBL" id="AYSA01000692">
    <property type="protein sequence ID" value="ESZ90122.1"/>
    <property type="molecule type" value="Genomic_DNA"/>
</dbReference>
<feature type="compositionally biased region" description="Polar residues" evidence="1">
    <location>
        <begin position="584"/>
        <end position="598"/>
    </location>
</feature>
<feature type="compositionally biased region" description="Polar residues" evidence="1">
    <location>
        <begin position="1253"/>
        <end position="1270"/>
    </location>
</feature>
<feature type="compositionally biased region" description="Polar residues" evidence="1">
    <location>
        <begin position="406"/>
        <end position="419"/>
    </location>
</feature>
<keyword evidence="3" id="KW-1185">Reference proteome</keyword>
<dbReference type="STRING" id="1432307.W9BZX1"/>
<feature type="compositionally biased region" description="Polar residues" evidence="1">
    <location>
        <begin position="946"/>
        <end position="965"/>
    </location>
</feature>
<feature type="compositionally biased region" description="Low complexity" evidence="1">
    <location>
        <begin position="840"/>
        <end position="852"/>
    </location>
</feature>
<accession>W9BZX1</accession>
<evidence type="ECO:0000313" key="3">
    <source>
        <dbReference type="Proteomes" id="UP000019487"/>
    </source>
</evidence>